<dbReference type="EMBL" id="FZNZ01000013">
    <property type="protein sequence ID" value="SNR83081.1"/>
    <property type="molecule type" value="Genomic_DNA"/>
</dbReference>
<evidence type="ECO:0000256" key="3">
    <source>
        <dbReference type="ARBA" id="ARBA00022692"/>
    </source>
</evidence>
<proteinExistence type="predicted"/>
<keyword evidence="2" id="KW-1003">Cell membrane</keyword>
<dbReference type="RefSeq" id="WP_089366148.1">
    <property type="nucleotide sequence ID" value="NZ_CP023864.1"/>
</dbReference>
<reference evidence="6 7" key="1">
    <citation type="submission" date="2017-06" db="EMBL/GenBank/DDBJ databases">
        <authorList>
            <person name="Varghese N."/>
            <person name="Submissions S."/>
        </authorList>
    </citation>
    <scope>NUCLEOTIDE SEQUENCE [LARGE SCALE GENOMIC DNA]</scope>
    <source>
        <strain evidence="6 7">DSM 26989</strain>
    </source>
</reference>
<accession>A0A2K9HAW5</accession>
<gene>
    <name evidence="6" type="ORF">SAMN06265364_11320</name>
</gene>
<dbReference type="InterPro" id="IPR017039">
    <property type="entry name" value="Virul_fac_BrkB"/>
</dbReference>
<protein>
    <submittedName>
        <fullName evidence="6">Membrane protein</fullName>
    </submittedName>
</protein>
<dbReference type="GO" id="GO:0005886">
    <property type="term" value="C:plasma membrane"/>
    <property type="evidence" value="ECO:0007669"/>
    <property type="project" value="UniProtKB-SubCell"/>
</dbReference>
<evidence type="ECO:0000256" key="1">
    <source>
        <dbReference type="ARBA" id="ARBA00004651"/>
    </source>
</evidence>
<comment type="caution">
    <text evidence="6">The sequence shown here is derived from an EMBL/GenBank/DDBJ whole genome shotgun (WGS) entry which is preliminary data.</text>
</comment>
<dbReference type="PANTHER" id="PTHR30213">
    <property type="entry name" value="INNER MEMBRANE PROTEIN YHJD"/>
    <property type="match status" value="1"/>
</dbReference>
<evidence type="ECO:0000256" key="4">
    <source>
        <dbReference type="ARBA" id="ARBA00022989"/>
    </source>
</evidence>
<dbReference type="Proteomes" id="UP000198427">
    <property type="component" value="Unassembled WGS sequence"/>
</dbReference>
<keyword evidence="4" id="KW-1133">Transmembrane helix</keyword>
<comment type="subcellular location">
    <subcellularLocation>
        <location evidence="1">Cell membrane</location>
        <topology evidence="1">Multi-pass membrane protein</topology>
    </subcellularLocation>
</comment>
<evidence type="ECO:0000313" key="7">
    <source>
        <dbReference type="Proteomes" id="UP000198427"/>
    </source>
</evidence>
<name>A0A2K9HAW5_9BACT</name>
<organism evidence="6 7">
    <name type="scientific">Prevotella jejuni</name>
    <dbReference type="NCBI Taxonomy" id="1177574"/>
    <lineage>
        <taxon>Bacteria</taxon>
        <taxon>Pseudomonadati</taxon>
        <taxon>Bacteroidota</taxon>
        <taxon>Bacteroidia</taxon>
        <taxon>Bacteroidales</taxon>
        <taxon>Prevotellaceae</taxon>
        <taxon>Prevotella</taxon>
    </lineage>
</organism>
<dbReference type="OrthoDB" id="9808671at2"/>
<evidence type="ECO:0000256" key="2">
    <source>
        <dbReference type="ARBA" id="ARBA00022475"/>
    </source>
</evidence>
<dbReference type="NCBIfam" id="TIGR00765">
    <property type="entry name" value="yihY_not_rbn"/>
    <property type="match status" value="1"/>
</dbReference>
<dbReference type="Pfam" id="PF03631">
    <property type="entry name" value="Virul_fac_BrkB"/>
    <property type="match status" value="1"/>
</dbReference>
<keyword evidence="7" id="KW-1185">Reference proteome</keyword>
<keyword evidence="3" id="KW-0812">Transmembrane</keyword>
<keyword evidence="5" id="KW-0472">Membrane</keyword>
<dbReference type="AlphaFoldDB" id="A0A2K9HAW5"/>
<sequence length="449" mass="51161">MKVDINRIKYFLTVGLFLKRKHSSKRKDIAIRELQKFYLAVKFFFERNHAASATELSFSTIMAIVPIASMIFAIANGFGFGQFLEKQFREMLSAQPEAATWLLKLTQSYLIHAKTGIFIGIGLVIMLYSVFSLIRTVEGAFDSVWQVKGTRPLSRVIIDYTAMMFLVPISIIILSGLSIYFYSFVENLNHLRFLGTIASFSLRYLVPWIILTLMFIVLYVFMPNAKVKITKTIGPAMMASLAMLCLQAVYIHGQIFLTSYNAIYGSFAALPLFMLWILVSWYICLFCAELSYINQNLEYYECQIDTEDICHNDFMVMCATVLSHICQRFAKGEKPHTALQIKDATDIPVRITVEILYKLMQVDLVSENVSPTSDEVTYTPTYDTTNITVGEMIARLESAPESSRLGLLGFSPQRIWNHDIYNKVGSVRVAYLNELKSINIKELISNVEE</sequence>
<evidence type="ECO:0000256" key="5">
    <source>
        <dbReference type="ARBA" id="ARBA00023136"/>
    </source>
</evidence>
<dbReference type="KEGG" id="pje:CRM71_10255"/>
<dbReference type="GeneID" id="94029761"/>
<dbReference type="PANTHER" id="PTHR30213:SF0">
    <property type="entry name" value="UPF0761 MEMBRANE PROTEIN YIHY"/>
    <property type="match status" value="1"/>
</dbReference>
<evidence type="ECO:0000313" key="6">
    <source>
        <dbReference type="EMBL" id="SNR83081.1"/>
    </source>
</evidence>